<organism evidence="3 4">
    <name type="scientific">Leucobacter weissii</name>
    <dbReference type="NCBI Taxonomy" id="1983706"/>
    <lineage>
        <taxon>Bacteria</taxon>
        <taxon>Bacillati</taxon>
        <taxon>Actinomycetota</taxon>
        <taxon>Actinomycetes</taxon>
        <taxon>Micrococcales</taxon>
        <taxon>Microbacteriaceae</taxon>
        <taxon>Leucobacter</taxon>
    </lineage>
</organism>
<gene>
    <name evidence="3" type="ORF">J4H92_05255</name>
</gene>
<dbReference type="PROSITE" id="PS00934">
    <property type="entry name" value="GLYOXALASE_I_1"/>
    <property type="match status" value="1"/>
</dbReference>
<dbReference type="GO" id="GO:0004462">
    <property type="term" value="F:lactoylglutathione lyase activity"/>
    <property type="evidence" value="ECO:0007669"/>
    <property type="project" value="InterPro"/>
</dbReference>
<dbReference type="Proteomes" id="UP000664382">
    <property type="component" value="Unassembled WGS sequence"/>
</dbReference>
<dbReference type="GO" id="GO:0046872">
    <property type="term" value="F:metal ion binding"/>
    <property type="evidence" value="ECO:0007669"/>
    <property type="project" value="UniProtKB-KW"/>
</dbReference>
<dbReference type="SUPFAM" id="SSF54593">
    <property type="entry name" value="Glyoxalase/Bleomycin resistance protein/Dihydroxybiphenyl dioxygenase"/>
    <property type="match status" value="2"/>
</dbReference>
<protein>
    <submittedName>
        <fullName evidence="3">VOC family protein</fullName>
    </submittedName>
</protein>
<dbReference type="EMBL" id="JAGDYM010000005">
    <property type="protein sequence ID" value="MBO1901353.1"/>
    <property type="molecule type" value="Genomic_DNA"/>
</dbReference>
<name>A0A939MI40_9MICO</name>
<dbReference type="PANTHER" id="PTHR43279:SF1">
    <property type="entry name" value="CATECHOL-2,3-DIOXYGENASE"/>
    <property type="match status" value="1"/>
</dbReference>
<reference evidence="3" key="1">
    <citation type="submission" date="2021-03" db="EMBL/GenBank/DDBJ databases">
        <title>Leucobacter chromiisoli sp. nov., isolated from chromium-containing soil of chemical plant.</title>
        <authorList>
            <person name="Xu Z."/>
        </authorList>
    </citation>
    <scope>NUCLEOTIDE SEQUENCE</scope>
    <source>
        <strain evidence="3">S27</strain>
    </source>
</reference>
<evidence type="ECO:0000313" key="3">
    <source>
        <dbReference type="EMBL" id="MBO1901353.1"/>
    </source>
</evidence>
<feature type="domain" description="VOC" evidence="2">
    <location>
        <begin position="212"/>
        <end position="325"/>
    </location>
</feature>
<dbReference type="InterPro" id="IPR004360">
    <property type="entry name" value="Glyas_Fos-R_dOase_dom"/>
</dbReference>
<dbReference type="InterPro" id="IPR018146">
    <property type="entry name" value="Glyoxalase_1_CS"/>
</dbReference>
<dbReference type="Gene3D" id="3.10.180.10">
    <property type="entry name" value="2,3-Dihydroxybiphenyl 1,2-Dioxygenase, domain 1"/>
    <property type="match status" value="2"/>
</dbReference>
<dbReference type="AlphaFoldDB" id="A0A939MI40"/>
<dbReference type="InterPro" id="IPR029068">
    <property type="entry name" value="Glyas_Bleomycin-R_OHBP_Dase"/>
</dbReference>
<evidence type="ECO:0000259" key="2">
    <source>
        <dbReference type="PROSITE" id="PS51819"/>
    </source>
</evidence>
<dbReference type="PROSITE" id="PS51318">
    <property type="entry name" value="TAT"/>
    <property type="match status" value="1"/>
</dbReference>
<evidence type="ECO:0000313" key="4">
    <source>
        <dbReference type="Proteomes" id="UP000664382"/>
    </source>
</evidence>
<accession>A0A939MI40</accession>
<proteinExistence type="predicted"/>
<keyword evidence="4" id="KW-1185">Reference proteome</keyword>
<feature type="domain" description="VOC" evidence="2">
    <location>
        <begin position="53"/>
        <end position="170"/>
    </location>
</feature>
<dbReference type="PANTHER" id="PTHR43279">
    <property type="entry name" value="CATECHOL-2,3-DIOXYGENASE"/>
    <property type="match status" value="1"/>
</dbReference>
<sequence length="325" mass="33926">MAEIARPSRARLLAVLGAGIAALAIGGTIWGVSVARPDAGAGPPSAALPDDAAMGAVELNVRDLDLVRDYYADAVGLEVLSDSATGAELGLSTPLIRLVPIDEGEAGSTPNEAGLYHSAILYPDEAALARTLMTLAETAPDSFQGSADHAVSQAFYFADPEGNGLELYVDRPEDEWVWDDGEVRMGSAELDPNSFIQAHLDGDDRSPAAAASMGHVHLRVGDLAAAEAFYADALGFAVTSRADGAVFYSAGGYHHHLATNVWQSPGAEERSNPVGLGALTLTLAEEDQLDALVARLDEAGLEHRAFGTGVATADPWGNELRVVLR</sequence>
<evidence type="ECO:0000256" key="1">
    <source>
        <dbReference type="ARBA" id="ARBA00022723"/>
    </source>
</evidence>
<dbReference type="PROSITE" id="PS51819">
    <property type="entry name" value="VOC"/>
    <property type="match status" value="2"/>
</dbReference>
<dbReference type="InterPro" id="IPR006311">
    <property type="entry name" value="TAT_signal"/>
</dbReference>
<dbReference type="RefSeq" id="WP_208096862.1">
    <property type="nucleotide sequence ID" value="NZ_JAGDYM010000005.1"/>
</dbReference>
<dbReference type="InterPro" id="IPR037523">
    <property type="entry name" value="VOC_core"/>
</dbReference>
<dbReference type="Pfam" id="PF00903">
    <property type="entry name" value="Glyoxalase"/>
    <property type="match status" value="1"/>
</dbReference>
<keyword evidence="1" id="KW-0479">Metal-binding</keyword>
<comment type="caution">
    <text evidence="3">The sequence shown here is derived from an EMBL/GenBank/DDBJ whole genome shotgun (WGS) entry which is preliminary data.</text>
</comment>